<dbReference type="GO" id="GO:0004467">
    <property type="term" value="F:long-chain fatty acid-CoA ligase activity"/>
    <property type="evidence" value="ECO:0007669"/>
    <property type="project" value="TreeGrafter"/>
</dbReference>
<comment type="caution">
    <text evidence="4">The sequence shown here is derived from an EMBL/GenBank/DDBJ whole genome shotgun (WGS) entry which is preliminary data.</text>
</comment>
<evidence type="ECO:0000256" key="2">
    <source>
        <dbReference type="ARBA" id="ARBA00022840"/>
    </source>
</evidence>
<dbReference type="GO" id="GO:0016020">
    <property type="term" value="C:membrane"/>
    <property type="evidence" value="ECO:0007669"/>
    <property type="project" value="TreeGrafter"/>
</dbReference>
<dbReference type="Gene3D" id="3.40.50.12780">
    <property type="entry name" value="N-terminal domain of ligase-like"/>
    <property type="match status" value="1"/>
</dbReference>
<gene>
    <name evidence="4" type="ORF">BB558_006936</name>
</gene>
<dbReference type="EMBL" id="MBFU01000979">
    <property type="protein sequence ID" value="PVZ97118.1"/>
    <property type="molecule type" value="Genomic_DNA"/>
</dbReference>
<dbReference type="PANTHER" id="PTHR43272:SF33">
    <property type="entry name" value="AMP-BINDING DOMAIN-CONTAINING PROTEIN-RELATED"/>
    <property type="match status" value="1"/>
</dbReference>
<dbReference type="Pfam" id="PF00501">
    <property type="entry name" value="AMP-binding"/>
    <property type="match status" value="1"/>
</dbReference>
<keyword evidence="2" id="KW-0067">ATP-binding</keyword>
<dbReference type="GO" id="GO:0005524">
    <property type="term" value="F:ATP binding"/>
    <property type="evidence" value="ECO:0007669"/>
    <property type="project" value="UniProtKB-KW"/>
</dbReference>
<dbReference type="InterPro" id="IPR042099">
    <property type="entry name" value="ANL_N_sf"/>
</dbReference>
<dbReference type="SUPFAM" id="SSF56801">
    <property type="entry name" value="Acetyl-CoA synthetase-like"/>
    <property type="match status" value="1"/>
</dbReference>
<dbReference type="PROSITE" id="PS00455">
    <property type="entry name" value="AMP_BINDING"/>
    <property type="match status" value="1"/>
</dbReference>
<organism evidence="4 5">
    <name type="scientific">Smittium angustum</name>
    <dbReference type="NCBI Taxonomy" id="133377"/>
    <lineage>
        <taxon>Eukaryota</taxon>
        <taxon>Fungi</taxon>
        <taxon>Fungi incertae sedis</taxon>
        <taxon>Zoopagomycota</taxon>
        <taxon>Kickxellomycotina</taxon>
        <taxon>Harpellomycetes</taxon>
        <taxon>Harpellales</taxon>
        <taxon>Legeriomycetaceae</taxon>
        <taxon>Smittium</taxon>
    </lineage>
</organism>
<feature type="domain" description="AMP-dependent synthetase/ligase" evidence="3">
    <location>
        <begin position="75"/>
        <end position="512"/>
    </location>
</feature>
<reference evidence="4 5" key="1">
    <citation type="journal article" date="2018" name="MBio">
        <title>Comparative Genomics Reveals the Core Gene Toolbox for the Fungus-Insect Symbiosis.</title>
        <authorList>
            <person name="Wang Y."/>
            <person name="Stata M."/>
            <person name="Wang W."/>
            <person name="Stajich J.E."/>
            <person name="White M.M."/>
            <person name="Moncalvo J.M."/>
        </authorList>
    </citation>
    <scope>NUCLEOTIDE SEQUENCE [LARGE SCALE GENOMIC DNA]</scope>
    <source>
        <strain evidence="4 5">AUS-126-30</strain>
    </source>
</reference>
<dbReference type="InterPro" id="IPR000873">
    <property type="entry name" value="AMP-dep_synth/lig_dom"/>
</dbReference>
<dbReference type="AlphaFoldDB" id="A0A2U1IWD6"/>
<sequence length="695" mass="77250">MRYDTPGFKAYVVPNSAVEGFSPILRNIDYKDDASITEHTDKHTIYDIFWSSVKQVPNSDFVGHRVYNSADGTYGPYVFQTYAQVAERVTNFGAGIIQMRLNNAKSEEEESSINKRNWPVAIYSGNRPEWNITDKALSSQSLYSVALYDTLGESSMEYILNHSECTVVVCSLDKVPRLLGNVDNIPNLKAIISFDSIHTKTSVATGQLPPFVPSPFNTKATDVLKQWAASKSIGFYDILEIEALGKASGIPHHPPLPSDIYTLMYTSGTTGNPKGAVSTHKTYMAAARTASLGRLDTDSTPVMISYLPLAHCYGKNAENVIMLLQGSIGYFCGDISKILDDCRALQPTNFPGIPRLLARFYDVITAMTINAPGLKGVIYRKAVDEKLANLFAGKGSKHEFWDRLLFDRIRAILSSRLENMGSGSASIEPHVLNFLRVAFCIDIGEGYGLTESSGTGIRQTKGDITPGCIGVPAPGLQVRLRDVPEMKYFVTDSPCPRGELCLKGDIIFQGYFKEKEKTDEVMLGDGWFATGDIARINEDGSVSIIDRKKSIFKLSQGEYLAPERMENTFSKHPLVMQSFVHGYSTKNYPVCVVVPDPVTFVPWATKILSDLGEDTGNGNYEYLTKNEKINKAFLAELADHGRKSKMMGYEIVRAVHLEHVPFDVETNRLLTPTMKLKRFDAIAYYKDIVDQLYKK</sequence>
<evidence type="ECO:0000256" key="1">
    <source>
        <dbReference type="ARBA" id="ARBA00022741"/>
    </source>
</evidence>
<accession>A0A2U1IWD6</accession>
<evidence type="ECO:0000313" key="4">
    <source>
        <dbReference type="EMBL" id="PVZ97118.1"/>
    </source>
</evidence>
<evidence type="ECO:0000259" key="3">
    <source>
        <dbReference type="Pfam" id="PF00501"/>
    </source>
</evidence>
<name>A0A2U1IWD6_SMIAN</name>
<dbReference type="GO" id="GO:0005783">
    <property type="term" value="C:endoplasmic reticulum"/>
    <property type="evidence" value="ECO:0007669"/>
    <property type="project" value="TreeGrafter"/>
</dbReference>
<protein>
    <recommendedName>
        <fullName evidence="3">AMP-dependent synthetase/ligase domain-containing protein</fullName>
    </recommendedName>
</protein>
<keyword evidence="5" id="KW-1185">Reference proteome</keyword>
<evidence type="ECO:0000313" key="5">
    <source>
        <dbReference type="Proteomes" id="UP000245591"/>
    </source>
</evidence>
<dbReference type="PANTHER" id="PTHR43272">
    <property type="entry name" value="LONG-CHAIN-FATTY-ACID--COA LIGASE"/>
    <property type="match status" value="1"/>
</dbReference>
<dbReference type="InterPro" id="IPR020845">
    <property type="entry name" value="AMP-binding_CS"/>
</dbReference>
<keyword evidence="1" id="KW-0547">Nucleotide-binding</keyword>
<dbReference type="Proteomes" id="UP000245591">
    <property type="component" value="Unassembled WGS sequence"/>
</dbReference>
<proteinExistence type="predicted"/>